<keyword evidence="6 9" id="KW-0143">Chaperone</keyword>
<dbReference type="GO" id="GO:0051082">
    <property type="term" value="F:unfolded protein binding"/>
    <property type="evidence" value="ECO:0007669"/>
    <property type="project" value="UniProtKB-UniRule"/>
</dbReference>
<name>A0ABD5RK45_9EURY</name>
<dbReference type="GO" id="GO:0005737">
    <property type="term" value="C:cytoplasm"/>
    <property type="evidence" value="ECO:0007669"/>
    <property type="project" value="UniProtKB-SubCell"/>
</dbReference>
<evidence type="ECO:0000256" key="9">
    <source>
        <dbReference type="HAMAP-Rule" id="MF_00307"/>
    </source>
</evidence>
<dbReference type="InterPro" id="IPR002777">
    <property type="entry name" value="PFD_beta-like"/>
</dbReference>
<evidence type="ECO:0000256" key="5">
    <source>
        <dbReference type="ARBA" id="ARBA00022490"/>
    </source>
</evidence>
<evidence type="ECO:0000256" key="2">
    <source>
        <dbReference type="ARBA" id="ARBA00008045"/>
    </source>
</evidence>
<dbReference type="Gene3D" id="1.10.287.370">
    <property type="match status" value="1"/>
</dbReference>
<dbReference type="SUPFAM" id="SSF46579">
    <property type="entry name" value="Prefoldin"/>
    <property type="match status" value="1"/>
</dbReference>
<dbReference type="NCBIfam" id="TIGR02338">
    <property type="entry name" value="gimC_beta"/>
    <property type="match status" value="1"/>
</dbReference>
<dbReference type="Pfam" id="PF01920">
    <property type="entry name" value="Prefoldin_2"/>
    <property type="match status" value="1"/>
</dbReference>
<keyword evidence="12" id="KW-1185">Reference proteome</keyword>
<protein>
    <recommendedName>
        <fullName evidence="4 9">Prefoldin subunit beta</fullName>
    </recommendedName>
    <alternativeName>
        <fullName evidence="8 9">GimC subunit beta</fullName>
    </alternativeName>
</protein>
<dbReference type="GO" id="GO:0006457">
    <property type="term" value="P:protein folding"/>
    <property type="evidence" value="ECO:0007669"/>
    <property type="project" value="UniProtKB-UniRule"/>
</dbReference>
<comment type="similarity">
    <text evidence="2 9">Belongs to the prefoldin subunit beta family.</text>
</comment>
<proteinExistence type="inferred from homology"/>
<dbReference type="EMBL" id="JBHSQH010000001">
    <property type="protein sequence ID" value="MFC5970709.1"/>
    <property type="molecule type" value="Genomic_DNA"/>
</dbReference>
<comment type="function">
    <text evidence="7 9">Molecular chaperone capable of stabilizing a range of proteins. Seems to fulfill an ATP-independent, HSP70-like function in archaeal de novo protein folding.</text>
</comment>
<dbReference type="InterPro" id="IPR009053">
    <property type="entry name" value="Prefoldin"/>
</dbReference>
<feature type="region of interest" description="Disordered" evidence="10">
    <location>
        <begin position="110"/>
        <end position="134"/>
    </location>
</feature>
<evidence type="ECO:0000256" key="4">
    <source>
        <dbReference type="ARBA" id="ARBA00016304"/>
    </source>
</evidence>
<evidence type="ECO:0000256" key="7">
    <source>
        <dbReference type="ARBA" id="ARBA00025077"/>
    </source>
</evidence>
<feature type="compositionally biased region" description="Gly residues" evidence="10">
    <location>
        <begin position="113"/>
        <end position="134"/>
    </location>
</feature>
<dbReference type="AlphaFoldDB" id="A0ABD5RK45"/>
<dbReference type="GO" id="GO:0016272">
    <property type="term" value="C:prefoldin complex"/>
    <property type="evidence" value="ECO:0007669"/>
    <property type="project" value="UniProtKB-UniRule"/>
</dbReference>
<dbReference type="InterPro" id="IPR012713">
    <property type="entry name" value="PfdB"/>
</dbReference>
<keyword evidence="5 9" id="KW-0963">Cytoplasm</keyword>
<dbReference type="PANTHER" id="PTHR20903:SF0">
    <property type="entry name" value="PREFOLDIN SUBUNIT 1"/>
    <property type="match status" value="1"/>
</dbReference>
<organism evidence="11 12">
    <name type="scientific">Halomarina salina</name>
    <dbReference type="NCBI Taxonomy" id="1872699"/>
    <lineage>
        <taxon>Archaea</taxon>
        <taxon>Methanobacteriati</taxon>
        <taxon>Methanobacteriota</taxon>
        <taxon>Stenosarchaea group</taxon>
        <taxon>Halobacteria</taxon>
        <taxon>Halobacteriales</taxon>
        <taxon>Natronomonadaceae</taxon>
        <taxon>Halomarina</taxon>
    </lineage>
</organism>
<evidence type="ECO:0000256" key="8">
    <source>
        <dbReference type="ARBA" id="ARBA00033461"/>
    </source>
</evidence>
<evidence type="ECO:0000256" key="6">
    <source>
        <dbReference type="ARBA" id="ARBA00023186"/>
    </source>
</evidence>
<dbReference type="HAMAP" id="MF_00307">
    <property type="entry name" value="PfdB"/>
    <property type="match status" value="1"/>
</dbReference>
<dbReference type="RefSeq" id="WP_247413634.1">
    <property type="nucleotide sequence ID" value="NZ_JALLGW010000001.1"/>
</dbReference>
<sequence>MQGNLPPEAQEKIEDLQDLQDTARNVAMQKQQAESTLQESKTALDQLEDIDEDTTMYQEVGELLVQTNYDDANDDLEEKVDSLEVRVETLNKQEERVQERFEELQQELQEMLQGGGAGGPQGPGGPGMGGPGGD</sequence>
<accession>A0ABD5RK45</accession>
<reference evidence="11 12" key="1">
    <citation type="journal article" date="2019" name="Int. J. Syst. Evol. Microbiol.">
        <title>The Global Catalogue of Microorganisms (GCM) 10K type strain sequencing project: providing services to taxonomists for standard genome sequencing and annotation.</title>
        <authorList>
            <consortium name="The Broad Institute Genomics Platform"/>
            <consortium name="The Broad Institute Genome Sequencing Center for Infectious Disease"/>
            <person name="Wu L."/>
            <person name="Ma J."/>
        </authorList>
    </citation>
    <scope>NUCLEOTIDE SEQUENCE [LARGE SCALE GENOMIC DNA]</scope>
    <source>
        <strain evidence="11 12">CGMCC 1.12543</strain>
    </source>
</reference>
<dbReference type="Proteomes" id="UP001596099">
    <property type="component" value="Unassembled WGS sequence"/>
</dbReference>
<evidence type="ECO:0000313" key="12">
    <source>
        <dbReference type="Proteomes" id="UP001596099"/>
    </source>
</evidence>
<evidence type="ECO:0000256" key="10">
    <source>
        <dbReference type="SAM" id="MobiDB-lite"/>
    </source>
</evidence>
<dbReference type="PANTHER" id="PTHR20903">
    <property type="entry name" value="PREFOLDIN SUBUNIT 1-RELATED"/>
    <property type="match status" value="1"/>
</dbReference>
<comment type="subunit">
    <text evidence="3 9">Heterohexamer of two alpha and four beta subunits.</text>
</comment>
<evidence type="ECO:0000256" key="3">
    <source>
        <dbReference type="ARBA" id="ARBA00011716"/>
    </source>
</evidence>
<dbReference type="CDD" id="cd23162">
    <property type="entry name" value="Prefoldin_beta_GimC"/>
    <property type="match status" value="1"/>
</dbReference>
<comment type="caution">
    <text evidence="11">The sequence shown here is derived from an EMBL/GenBank/DDBJ whole genome shotgun (WGS) entry which is preliminary data.</text>
</comment>
<gene>
    <name evidence="9" type="primary">pfdB</name>
    <name evidence="11" type="ORF">ACFPYI_05120</name>
</gene>
<evidence type="ECO:0000313" key="11">
    <source>
        <dbReference type="EMBL" id="MFC5970709.1"/>
    </source>
</evidence>
<comment type="subcellular location">
    <subcellularLocation>
        <location evidence="1 9">Cytoplasm</location>
    </subcellularLocation>
</comment>
<evidence type="ECO:0000256" key="1">
    <source>
        <dbReference type="ARBA" id="ARBA00004496"/>
    </source>
</evidence>